<dbReference type="AlphaFoldDB" id="A0A543DL56"/>
<keyword evidence="3" id="KW-1185">Reference proteome</keyword>
<proteinExistence type="predicted"/>
<reference evidence="2 3" key="1">
    <citation type="submission" date="2019-06" db="EMBL/GenBank/DDBJ databases">
        <title>Sequencing the genomes of 1000 actinobacteria strains.</title>
        <authorList>
            <person name="Klenk H.-P."/>
        </authorList>
    </citation>
    <scope>NUCLEOTIDE SEQUENCE [LARGE SCALE GENOMIC DNA]</scope>
    <source>
        <strain evidence="2 3">DSM 45301</strain>
    </source>
</reference>
<feature type="transmembrane region" description="Helical" evidence="1">
    <location>
        <begin position="46"/>
        <end position="64"/>
    </location>
</feature>
<feature type="transmembrane region" description="Helical" evidence="1">
    <location>
        <begin position="70"/>
        <end position="88"/>
    </location>
</feature>
<keyword evidence="1" id="KW-1133">Transmembrane helix</keyword>
<comment type="caution">
    <text evidence="2">The sequence shown here is derived from an EMBL/GenBank/DDBJ whole genome shotgun (WGS) entry which is preliminary data.</text>
</comment>
<accession>A0A543DL56</accession>
<dbReference type="Gene3D" id="3.40.720.10">
    <property type="entry name" value="Alkaline Phosphatase, subunit A"/>
    <property type="match status" value="1"/>
</dbReference>
<feature type="transmembrane region" description="Helical" evidence="1">
    <location>
        <begin position="15"/>
        <end position="34"/>
    </location>
</feature>
<feature type="transmembrane region" description="Helical" evidence="1">
    <location>
        <begin position="125"/>
        <end position="147"/>
    </location>
</feature>
<keyword evidence="2" id="KW-0808">Transferase</keyword>
<sequence>MSLDTGAPPLPRRTVTGGVLTALAAVVVLGALLLPNEIGRVTPGAFLRIPVEALAGVAVLLAAPRRARPAAAALLGSALGLLTVLKVLDMGFSATLGRPFDVLADGSSLVDAAIFLGQAGGPGTALTAAVAAGLLAVAVVATTTWAAGRLARRVVVPHRRTALRTVAAATAVWSGCVVAEAQLVPGIEVASDSTATLALYRAQQVRADVQDLQRFESELAADPFRDVPDDQLLTALRGKDVVFAFVESYGRVALEDPQLAAGVGAVLDDGTRRLEQAGFGTRSAYLSSPTTGAGSWLAHATFLSGLWVDGQQRHDLLHTTDRDTLVSDFGRAGWRTVGVMPGVFLDWPEGAFYRHDRVYDFDELGYRGPRMSFATMPDQYTLQAFEELERAKPGPVMAEIPLVTSHAPWNPLPPLLPWTEVGDGSVYDFMEGRGEQPEAILTRDPALVREDYRRAVEYSLTSLISYVETYGDDDLVVVLLGDHQPSPVVTGPTSDRDVPISIVAKDPAVLDRIGGWHWQDGLRPGPHAPVQRMDAFREEFLTAFGDRRVRQ</sequence>
<keyword evidence="1" id="KW-0472">Membrane</keyword>
<protein>
    <submittedName>
        <fullName evidence="2">Phosphoglycerol transferase MdoB-like AlkP superfamily enzyme</fullName>
    </submittedName>
</protein>
<evidence type="ECO:0000256" key="1">
    <source>
        <dbReference type="SAM" id="Phobius"/>
    </source>
</evidence>
<dbReference type="EMBL" id="VFPA01000003">
    <property type="protein sequence ID" value="TQM10043.1"/>
    <property type="molecule type" value="Genomic_DNA"/>
</dbReference>
<dbReference type="RefSeq" id="WP_142058597.1">
    <property type="nucleotide sequence ID" value="NZ_VFPA01000003.1"/>
</dbReference>
<dbReference type="OrthoDB" id="1376015at2"/>
<evidence type="ECO:0000313" key="3">
    <source>
        <dbReference type="Proteomes" id="UP000315677"/>
    </source>
</evidence>
<dbReference type="SUPFAM" id="SSF53649">
    <property type="entry name" value="Alkaline phosphatase-like"/>
    <property type="match status" value="1"/>
</dbReference>
<organism evidence="2 3">
    <name type="scientific">Pseudonocardia kunmingensis</name>
    <dbReference type="NCBI Taxonomy" id="630975"/>
    <lineage>
        <taxon>Bacteria</taxon>
        <taxon>Bacillati</taxon>
        <taxon>Actinomycetota</taxon>
        <taxon>Actinomycetes</taxon>
        <taxon>Pseudonocardiales</taxon>
        <taxon>Pseudonocardiaceae</taxon>
        <taxon>Pseudonocardia</taxon>
    </lineage>
</organism>
<dbReference type="InterPro" id="IPR017850">
    <property type="entry name" value="Alkaline_phosphatase_core_sf"/>
</dbReference>
<dbReference type="GO" id="GO:0016740">
    <property type="term" value="F:transferase activity"/>
    <property type="evidence" value="ECO:0007669"/>
    <property type="project" value="UniProtKB-KW"/>
</dbReference>
<keyword evidence="1" id="KW-0812">Transmembrane</keyword>
<evidence type="ECO:0000313" key="2">
    <source>
        <dbReference type="EMBL" id="TQM10043.1"/>
    </source>
</evidence>
<dbReference type="Proteomes" id="UP000315677">
    <property type="component" value="Unassembled WGS sequence"/>
</dbReference>
<gene>
    <name evidence="2" type="ORF">FB558_5824</name>
</gene>
<name>A0A543DL56_9PSEU</name>